<evidence type="ECO:0000313" key="2">
    <source>
        <dbReference type="EMBL" id="POR01787.1"/>
    </source>
</evidence>
<evidence type="ECO:0000313" key="3">
    <source>
        <dbReference type="Proteomes" id="UP000237350"/>
    </source>
</evidence>
<dbReference type="AlphaFoldDB" id="A0A2S4JQH2"/>
<sequence length="153" mass="17267">MEIKERQEELTVSIRTTVSLQKLPDTLTEIYGELMEYLQRREAAMQGPPFVLYHNQDMEALDVEAGFPVGQVLPDEGRVRAGRLPGGRVLSAVHTGPYTTLEKTYQPLMAHIEEKGLAVTPWMYELYLNCPDETPQEELQTEICFPLAGDSPT</sequence>
<dbReference type="InterPro" id="IPR050908">
    <property type="entry name" value="SmbC-like"/>
</dbReference>
<evidence type="ECO:0000259" key="1">
    <source>
        <dbReference type="SMART" id="SM00871"/>
    </source>
</evidence>
<keyword evidence="3" id="KW-1185">Reference proteome</keyword>
<dbReference type="InterPro" id="IPR010499">
    <property type="entry name" value="AraC_E-bd"/>
</dbReference>
<gene>
    <name evidence="2" type="ORF">AU468_07475</name>
</gene>
<feature type="domain" description="AraC effector-binding" evidence="1">
    <location>
        <begin position="1"/>
        <end position="148"/>
    </location>
</feature>
<protein>
    <recommendedName>
        <fullName evidence="1">AraC effector-binding domain-containing protein</fullName>
    </recommendedName>
</protein>
<dbReference type="Proteomes" id="UP000237350">
    <property type="component" value="Unassembled WGS sequence"/>
</dbReference>
<reference evidence="3" key="1">
    <citation type="submission" date="2015-12" db="EMBL/GenBank/DDBJ databases">
        <authorList>
            <person name="Lodha T.D."/>
            <person name="Chintalapati S."/>
            <person name="Chintalapati V.R."/>
            <person name="Sravanthi T."/>
        </authorList>
    </citation>
    <scope>NUCLEOTIDE SEQUENCE [LARGE SCALE GENOMIC DNA]</scope>
    <source>
        <strain evidence="3">JC133</strain>
    </source>
</reference>
<organism evidence="2 3">
    <name type="scientific">Alkalispirochaeta sphaeroplastigenens</name>
    <dbReference type="NCBI Taxonomy" id="1187066"/>
    <lineage>
        <taxon>Bacteria</taxon>
        <taxon>Pseudomonadati</taxon>
        <taxon>Spirochaetota</taxon>
        <taxon>Spirochaetia</taxon>
        <taxon>Spirochaetales</taxon>
        <taxon>Spirochaetaceae</taxon>
        <taxon>Alkalispirochaeta</taxon>
    </lineage>
</organism>
<dbReference type="EMBL" id="LPWH01000064">
    <property type="protein sequence ID" value="POR01787.1"/>
    <property type="molecule type" value="Genomic_DNA"/>
</dbReference>
<proteinExistence type="predicted"/>
<dbReference type="InterPro" id="IPR029442">
    <property type="entry name" value="GyrI-like"/>
</dbReference>
<dbReference type="InterPro" id="IPR011256">
    <property type="entry name" value="Reg_factor_effector_dom_sf"/>
</dbReference>
<comment type="caution">
    <text evidence="2">The sequence shown here is derived from an EMBL/GenBank/DDBJ whole genome shotgun (WGS) entry which is preliminary data.</text>
</comment>
<name>A0A2S4JQH2_9SPIO</name>
<dbReference type="Gene3D" id="3.20.80.10">
    <property type="entry name" value="Regulatory factor, effector binding domain"/>
    <property type="match status" value="1"/>
</dbReference>
<dbReference type="RefSeq" id="WP_181015461.1">
    <property type="nucleotide sequence ID" value="NZ_LPWH01000064.1"/>
</dbReference>
<dbReference type="PANTHER" id="PTHR40055:SF1">
    <property type="entry name" value="TRANSCRIPTIONAL REGULATOR YGIV-RELATED"/>
    <property type="match status" value="1"/>
</dbReference>
<accession>A0A2S4JQH2</accession>
<dbReference type="SUPFAM" id="SSF55136">
    <property type="entry name" value="Probable bacterial effector-binding domain"/>
    <property type="match status" value="1"/>
</dbReference>
<dbReference type="PANTHER" id="PTHR40055">
    <property type="entry name" value="TRANSCRIPTIONAL REGULATOR YGIV-RELATED"/>
    <property type="match status" value="1"/>
</dbReference>
<dbReference type="Pfam" id="PF06445">
    <property type="entry name" value="GyrI-like"/>
    <property type="match status" value="1"/>
</dbReference>
<dbReference type="SMART" id="SM00871">
    <property type="entry name" value="AraC_E_bind"/>
    <property type="match status" value="1"/>
</dbReference>